<sequence>MEPPRGCGCTCTCRDTKTHYIHKWEGSIIFIGS</sequence>
<evidence type="ECO:0000313" key="1">
    <source>
        <dbReference type="EMBL" id="JAE14468.1"/>
    </source>
</evidence>
<reference evidence="1" key="1">
    <citation type="submission" date="2014-09" db="EMBL/GenBank/DDBJ databases">
        <authorList>
            <person name="Magalhaes I.L.F."/>
            <person name="Oliveira U."/>
            <person name="Santos F.R."/>
            <person name="Vidigal T.H.D.A."/>
            <person name="Brescovit A.D."/>
            <person name="Santos A.J."/>
        </authorList>
    </citation>
    <scope>NUCLEOTIDE SEQUENCE</scope>
    <source>
        <tissue evidence="1">Shoot tissue taken approximately 20 cm above the soil surface</tissue>
    </source>
</reference>
<name>A0A0A9G1H3_ARUDO</name>
<protein>
    <submittedName>
        <fullName evidence="1">Uncharacterized protein</fullName>
    </submittedName>
</protein>
<reference evidence="1" key="2">
    <citation type="journal article" date="2015" name="Data Brief">
        <title>Shoot transcriptome of the giant reed, Arundo donax.</title>
        <authorList>
            <person name="Barrero R.A."/>
            <person name="Guerrero F.D."/>
            <person name="Moolhuijzen P."/>
            <person name="Goolsby J.A."/>
            <person name="Tidwell J."/>
            <person name="Bellgard S.E."/>
            <person name="Bellgard M.I."/>
        </authorList>
    </citation>
    <scope>NUCLEOTIDE SEQUENCE</scope>
    <source>
        <tissue evidence="1">Shoot tissue taken approximately 20 cm above the soil surface</tissue>
    </source>
</reference>
<dbReference type="AlphaFoldDB" id="A0A0A9G1H3"/>
<dbReference type="EMBL" id="GBRH01183428">
    <property type="protein sequence ID" value="JAE14468.1"/>
    <property type="molecule type" value="Transcribed_RNA"/>
</dbReference>
<accession>A0A0A9G1H3</accession>
<proteinExistence type="predicted"/>
<organism evidence="1">
    <name type="scientific">Arundo donax</name>
    <name type="common">Giant reed</name>
    <name type="synonym">Donax arundinaceus</name>
    <dbReference type="NCBI Taxonomy" id="35708"/>
    <lineage>
        <taxon>Eukaryota</taxon>
        <taxon>Viridiplantae</taxon>
        <taxon>Streptophyta</taxon>
        <taxon>Embryophyta</taxon>
        <taxon>Tracheophyta</taxon>
        <taxon>Spermatophyta</taxon>
        <taxon>Magnoliopsida</taxon>
        <taxon>Liliopsida</taxon>
        <taxon>Poales</taxon>
        <taxon>Poaceae</taxon>
        <taxon>PACMAD clade</taxon>
        <taxon>Arundinoideae</taxon>
        <taxon>Arundineae</taxon>
        <taxon>Arundo</taxon>
    </lineage>
</organism>